<protein>
    <submittedName>
        <fullName evidence="1">Uncharacterized protein</fullName>
    </submittedName>
</protein>
<dbReference type="PATRIC" id="fig|29422.6.peg.1993"/>
<dbReference type="STRING" id="29422.Lbru_1870"/>
<reference evidence="1 2" key="1">
    <citation type="submission" date="2015-11" db="EMBL/GenBank/DDBJ databases">
        <title>Genomic analysis of 38 Legionella species identifies large and diverse effector repertoires.</title>
        <authorList>
            <person name="Burstein D."/>
            <person name="Amaro F."/>
            <person name="Zusman T."/>
            <person name="Lifshitz Z."/>
            <person name="Cohen O."/>
            <person name="Gilbert J.A."/>
            <person name="Pupko T."/>
            <person name="Shuman H.A."/>
            <person name="Segal G."/>
        </authorList>
    </citation>
    <scope>NUCLEOTIDE SEQUENCE [LARGE SCALE GENOMIC DNA]</scope>
    <source>
        <strain evidence="1 2">ATCC 43878</strain>
    </source>
</reference>
<gene>
    <name evidence="1" type="ORF">Lbru_1870</name>
</gene>
<evidence type="ECO:0000313" key="2">
    <source>
        <dbReference type="Proteomes" id="UP000054742"/>
    </source>
</evidence>
<accession>A0A0W0SD51</accession>
<comment type="caution">
    <text evidence="1">The sequence shown here is derived from an EMBL/GenBank/DDBJ whole genome shotgun (WGS) entry which is preliminary data.</text>
</comment>
<keyword evidence="2" id="KW-1185">Reference proteome</keyword>
<dbReference type="EMBL" id="LNXV01000029">
    <property type="protein sequence ID" value="KTC81350.1"/>
    <property type="molecule type" value="Genomic_DNA"/>
</dbReference>
<dbReference type="RefSeq" id="WP_058441876.1">
    <property type="nucleotide sequence ID" value="NZ_CAAAHU010000002.1"/>
</dbReference>
<evidence type="ECO:0000313" key="1">
    <source>
        <dbReference type="EMBL" id="KTC81350.1"/>
    </source>
</evidence>
<dbReference type="AlphaFoldDB" id="A0A0W0SD51"/>
<dbReference type="OrthoDB" id="5636412at2"/>
<name>A0A0W0SD51_9GAMM</name>
<sequence>MPLLAQVIDEFKSGFQYLNGAGHRQPEWYEFWQKYDFTKKRFTDEKLTEAIEIAVQDCNGKLEKLKSEHGDQDFDSHKEEFFTIVADVIHRVQVKRFAHGEISTRNFEHANQYIFERLLIPKGPGTFESKLIAGLNAVKAKFPELTTHMDSATKKVNRSRQGYTVFFHESATKNSAGETIYSSSESGDMNSIASRESYASSNISKLKF</sequence>
<dbReference type="Proteomes" id="UP000054742">
    <property type="component" value="Unassembled WGS sequence"/>
</dbReference>
<proteinExistence type="predicted"/>
<organism evidence="1 2">
    <name type="scientific">Legionella brunensis</name>
    <dbReference type="NCBI Taxonomy" id="29422"/>
    <lineage>
        <taxon>Bacteria</taxon>
        <taxon>Pseudomonadati</taxon>
        <taxon>Pseudomonadota</taxon>
        <taxon>Gammaproteobacteria</taxon>
        <taxon>Legionellales</taxon>
        <taxon>Legionellaceae</taxon>
        <taxon>Legionella</taxon>
    </lineage>
</organism>